<gene>
    <name evidence="1" type="ORF">GCM10022388_10720</name>
</gene>
<dbReference type="Proteomes" id="UP001500426">
    <property type="component" value="Unassembled WGS sequence"/>
</dbReference>
<dbReference type="RefSeq" id="WP_425556450.1">
    <property type="nucleotide sequence ID" value="NZ_BAABCS010000010.1"/>
</dbReference>
<reference evidence="2" key="1">
    <citation type="journal article" date="2019" name="Int. J. Syst. Evol. Microbiol.">
        <title>The Global Catalogue of Microorganisms (GCM) 10K type strain sequencing project: providing services to taxonomists for standard genome sequencing and annotation.</title>
        <authorList>
            <consortium name="The Broad Institute Genomics Platform"/>
            <consortium name="The Broad Institute Genome Sequencing Center for Infectious Disease"/>
            <person name="Wu L."/>
            <person name="Ma J."/>
        </authorList>
    </citation>
    <scope>NUCLEOTIDE SEQUENCE [LARGE SCALE GENOMIC DNA]</scope>
    <source>
        <strain evidence="2">JCM 17068</strain>
    </source>
</reference>
<dbReference type="EMBL" id="BAABCS010000010">
    <property type="protein sequence ID" value="GAA4047029.1"/>
    <property type="molecule type" value="Genomic_DNA"/>
</dbReference>
<name>A0ABP7UM13_9FLAO</name>
<organism evidence="1 2">
    <name type="scientific">Flavobacterium chungnamense</name>
    <dbReference type="NCBI Taxonomy" id="706182"/>
    <lineage>
        <taxon>Bacteria</taxon>
        <taxon>Pseudomonadati</taxon>
        <taxon>Bacteroidota</taxon>
        <taxon>Flavobacteriia</taxon>
        <taxon>Flavobacteriales</taxon>
        <taxon>Flavobacteriaceae</taxon>
        <taxon>Flavobacterium</taxon>
    </lineage>
</organism>
<comment type="caution">
    <text evidence="1">The sequence shown here is derived from an EMBL/GenBank/DDBJ whole genome shotgun (WGS) entry which is preliminary data.</text>
</comment>
<protein>
    <recommendedName>
        <fullName evidence="3">Lipoprotein</fullName>
    </recommendedName>
</protein>
<dbReference type="PROSITE" id="PS51257">
    <property type="entry name" value="PROKAR_LIPOPROTEIN"/>
    <property type="match status" value="1"/>
</dbReference>
<evidence type="ECO:0008006" key="3">
    <source>
        <dbReference type="Google" id="ProtNLM"/>
    </source>
</evidence>
<sequence>MKKIIPYIFLISVVSCQYFEKEVPSEQELMEKQMKEINWKEVDEYPSVADCEAISDETLRKQCFFEFLASTIQQKLSVDTLSVLYPELDTIEVRVTINPDASMQFEPQFPKDTVAYDTIKIDSILRVKLVDFPKVNPAIKRGIPVKTQFVLPVIIKTEK</sequence>
<evidence type="ECO:0000313" key="2">
    <source>
        <dbReference type="Proteomes" id="UP001500426"/>
    </source>
</evidence>
<keyword evidence="2" id="KW-1185">Reference proteome</keyword>
<accession>A0ABP7UM13</accession>
<proteinExistence type="predicted"/>
<evidence type="ECO:0000313" key="1">
    <source>
        <dbReference type="EMBL" id="GAA4047029.1"/>
    </source>
</evidence>